<dbReference type="SMART" id="SM00470">
    <property type="entry name" value="ParB"/>
    <property type="match status" value="1"/>
</dbReference>
<dbReference type="RefSeq" id="WP_106719539.1">
    <property type="nucleotide sequence ID" value="NZ_JACHXT010000003.1"/>
</dbReference>
<dbReference type="InterPro" id="IPR017819">
    <property type="entry name" value="Plasmid_partition_RepB"/>
</dbReference>
<dbReference type="Pfam" id="PF02195">
    <property type="entry name" value="ParB_N"/>
    <property type="match status" value="1"/>
</dbReference>
<dbReference type="SUPFAM" id="SSF109709">
    <property type="entry name" value="KorB DNA-binding domain-like"/>
    <property type="match status" value="1"/>
</dbReference>
<dbReference type="GO" id="GO:0003677">
    <property type="term" value="F:DNA binding"/>
    <property type="evidence" value="ECO:0007669"/>
    <property type="project" value="InterPro"/>
</dbReference>
<dbReference type="PANTHER" id="PTHR33375">
    <property type="entry name" value="CHROMOSOME-PARTITIONING PROTEIN PARB-RELATED"/>
    <property type="match status" value="1"/>
</dbReference>
<dbReference type="InterPro" id="IPR036086">
    <property type="entry name" value="ParB/Sulfiredoxin_sf"/>
</dbReference>
<dbReference type="SUPFAM" id="SSF110849">
    <property type="entry name" value="ParB/Sulfiredoxin"/>
    <property type="match status" value="1"/>
</dbReference>
<reference evidence="4" key="1">
    <citation type="submission" date="2017-11" db="EMBL/GenBank/DDBJ databases">
        <authorList>
            <person name="Kuznetsova I."/>
            <person name="Sazanova A."/>
            <person name="Chirak E."/>
            <person name="Safronova V."/>
            <person name="Willems A."/>
        </authorList>
    </citation>
    <scope>NUCLEOTIDE SEQUENCE [LARGE SCALE GENOMIC DNA]</scope>
    <source>
        <strain evidence="4">PEPV15</strain>
    </source>
</reference>
<dbReference type="EMBL" id="PGGN01000008">
    <property type="protein sequence ID" value="PSH54634.1"/>
    <property type="molecule type" value="Genomic_DNA"/>
</dbReference>
<evidence type="ECO:0000313" key="3">
    <source>
        <dbReference type="EMBL" id="PSH54634.1"/>
    </source>
</evidence>
<dbReference type="AlphaFoldDB" id="A0A2P7AK95"/>
<evidence type="ECO:0000313" key="4">
    <source>
        <dbReference type="Proteomes" id="UP000241158"/>
    </source>
</evidence>
<gene>
    <name evidence="3" type="primary">repB</name>
    <name evidence="3" type="ORF">CU100_26005</name>
</gene>
<comment type="caution">
    <text evidence="3">The sequence shown here is derived from an EMBL/GenBank/DDBJ whole genome shotgun (WGS) entry which is preliminary data.</text>
</comment>
<dbReference type="InterPro" id="IPR050336">
    <property type="entry name" value="Chromosome_partition/occlusion"/>
</dbReference>
<dbReference type="InterPro" id="IPR004437">
    <property type="entry name" value="ParB/RepB/Spo0J"/>
</dbReference>
<dbReference type="Proteomes" id="UP000241158">
    <property type="component" value="Unassembled WGS sequence"/>
</dbReference>
<dbReference type="Gene3D" id="1.10.10.2830">
    <property type="match status" value="1"/>
</dbReference>
<organism evidence="3 4">
    <name type="scientific">Phyllobacterium endophyticum</name>
    <dbReference type="NCBI Taxonomy" id="1149773"/>
    <lineage>
        <taxon>Bacteria</taxon>
        <taxon>Pseudomonadati</taxon>
        <taxon>Pseudomonadota</taxon>
        <taxon>Alphaproteobacteria</taxon>
        <taxon>Hyphomicrobiales</taxon>
        <taxon>Phyllobacteriaceae</taxon>
        <taxon>Phyllobacterium</taxon>
    </lineage>
</organism>
<dbReference type="GO" id="GO:0007059">
    <property type="term" value="P:chromosome segregation"/>
    <property type="evidence" value="ECO:0007669"/>
    <property type="project" value="TreeGrafter"/>
</dbReference>
<sequence>MARKNVLLGITQAETAMPERTATSGYAARGASRSMLNSIGELAAQAAKAERLLEGETVVDLDPDLIDGSFVSDRMEDNAEAFSELVTAIDERGQDSPILVRPHPTANGRYQIVFGHRRFRAAKELGRPVRAVVKELDDKDHVVAQGQENSARENLSFIERAVFAQKLTELGHSRETVQSSLSIDAPMLTRMLSVTKRIPASIIQSIGAAKGVGRDRWLEMTVLIDNPSNLVGAGEFIATDEFMSATADSRFDLLFKFLKTARKTKRAIRSEPKTRDWAPADKSVSVTSKAAGKVYTLNLKDKDAGVFGGWLSENLERFYQEFRESEKVKKTGD</sequence>
<dbReference type="InterPro" id="IPR003115">
    <property type="entry name" value="ParB_N"/>
</dbReference>
<proteinExistence type="inferred from homology"/>
<comment type="similarity">
    <text evidence="1">Belongs to the ParB family.</text>
</comment>
<keyword evidence="4" id="KW-1185">Reference proteome</keyword>
<dbReference type="PANTHER" id="PTHR33375:SF1">
    <property type="entry name" value="CHROMOSOME-PARTITIONING PROTEIN PARB-RELATED"/>
    <property type="match status" value="1"/>
</dbReference>
<feature type="domain" description="ParB-like N-terminal" evidence="2">
    <location>
        <begin position="59"/>
        <end position="150"/>
    </location>
</feature>
<dbReference type="InterPro" id="IPR037972">
    <property type="entry name" value="RepB_N"/>
</dbReference>
<name>A0A2P7AK95_9HYPH</name>
<dbReference type="NCBIfam" id="TIGR00180">
    <property type="entry name" value="parB_part"/>
    <property type="match status" value="1"/>
</dbReference>
<evidence type="ECO:0000259" key="2">
    <source>
        <dbReference type="SMART" id="SM00470"/>
    </source>
</evidence>
<dbReference type="NCBIfam" id="TIGR03454">
    <property type="entry name" value="partition_RepB"/>
    <property type="match status" value="1"/>
</dbReference>
<dbReference type="Pfam" id="PF07506">
    <property type="entry name" value="RepB"/>
    <property type="match status" value="1"/>
</dbReference>
<dbReference type="GO" id="GO:0005694">
    <property type="term" value="C:chromosome"/>
    <property type="evidence" value="ECO:0007669"/>
    <property type="project" value="TreeGrafter"/>
</dbReference>
<dbReference type="CDD" id="cd16405">
    <property type="entry name" value="RepB_like_N"/>
    <property type="match status" value="1"/>
</dbReference>
<protein>
    <submittedName>
        <fullName evidence="3">Plasmid partitioning protein RepB</fullName>
    </submittedName>
</protein>
<dbReference type="InterPro" id="IPR011111">
    <property type="entry name" value="Plasmid_RepB"/>
</dbReference>
<evidence type="ECO:0000256" key="1">
    <source>
        <dbReference type="ARBA" id="ARBA00006295"/>
    </source>
</evidence>
<dbReference type="OrthoDB" id="7908920at2"/>
<dbReference type="Gene3D" id="3.90.1530.30">
    <property type="match status" value="1"/>
</dbReference>
<accession>A0A2P7AK95</accession>